<dbReference type="Proteomes" id="UP000507222">
    <property type="component" value="Unassembled WGS sequence"/>
</dbReference>
<evidence type="ECO:0000313" key="2">
    <source>
        <dbReference type="Proteomes" id="UP000507222"/>
    </source>
</evidence>
<proteinExistence type="predicted"/>
<dbReference type="EMBL" id="CAEKDK010000004">
    <property type="protein sequence ID" value="CAB4277229.1"/>
    <property type="molecule type" value="Genomic_DNA"/>
</dbReference>
<sequence>MGPSRANGKGILPPPNLGRCHVLGPVPEMGGQARQPTDWACGGPKTGVFKTAQLALVLVQEMQKNGWQTHGEEVMLSLDELALVTVWVERAAWGNGGWEMHITGWGAGRGEKGQGRMVAQLKTKGEALKPKARCKPMGAEVK</sequence>
<accession>A0A6J5UL44</accession>
<reference evidence="1 2" key="1">
    <citation type="submission" date="2020-05" db="EMBL/GenBank/DDBJ databases">
        <authorList>
            <person name="Campoy J."/>
            <person name="Schneeberger K."/>
            <person name="Spophaly S."/>
        </authorList>
    </citation>
    <scope>NUCLEOTIDE SEQUENCE [LARGE SCALE GENOMIC DNA]</scope>
    <source>
        <strain evidence="1">PruArmRojPasFocal</strain>
    </source>
</reference>
<evidence type="ECO:0000313" key="1">
    <source>
        <dbReference type="EMBL" id="CAB4277229.1"/>
    </source>
</evidence>
<dbReference type="AlphaFoldDB" id="A0A6J5UL44"/>
<name>A0A6J5UL44_PRUAR</name>
<gene>
    <name evidence="1" type="ORF">CURHAP_LOCUS26780</name>
</gene>
<protein>
    <submittedName>
        <fullName evidence="1">Uncharacterized protein</fullName>
    </submittedName>
</protein>
<organism evidence="1 2">
    <name type="scientific">Prunus armeniaca</name>
    <name type="common">Apricot</name>
    <name type="synonym">Armeniaca vulgaris</name>
    <dbReference type="NCBI Taxonomy" id="36596"/>
    <lineage>
        <taxon>Eukaryota</taxon>
        <taxon>Viridiplantae</taxon>
        <taxon>Streptophyta</taxon>
        <taxon>Embryophyta</taxon>
        <taxon>Tracheophyta</taxon>
        <taxon>Spermatophyta</taxon>
        <taxon>Magnoliopsida</taxon>
        <taxon>eudicotyledons</taxon>
        <taxon>Gunneridae</taxon>
        <taxon>Pentapetalae</taxon>
        <taxon>rosids</taxon>
        <taxon>fabids</taxon>
        <taxon>Rosales</taxon>
        <taxon>Rosaceae</taxon>
        <taxon>Amygdaloideae</taxon>
        <taxon>Amygdaleae</taxon>
        <taxon>Prunus</taxon>
    </lineage>
</organism>